<keyword evidence="3" id="KW-0804">Transcription</keyword>
<gene>
    <name evidence="6" type="ORF">GCM10023169_17930</name>
</gene>
<organism evidence="6 7">
    <name type="scientific">Georgenia halophila</name>
    <dbReference type="NCBI Taxonomy" id="620889"/>
    <lineage>
        <taxon>Bacteria</taxon>
        <taxon>Bacillati</taxon>
        <taxon>Actinomycetota</taxon>
        <taxon>Actinomycetes</taxon>
        <taxon>Micrococcales</taxon>
        <taxon>Bogoriellaceae</taxon>
        <taxon>Georgenia</taxon>
    </lineage>
</organism>
<keyword evidence="1" id="KW-0805">Transcription regulation</keyword>
<dbReference type="InterPro" id="IPR047640">
    <property type="entry name" value="RpiR-like"/>
</dbReference>
<dbReference type="InterPro" id="IPR035472">
    <property type="entry name" value="RpiR-like_SIS"/>
</dbReference>
<dbReference type="InterPro" id="IPR001347">
    <property type="entry name" value="SIS_dom"/>
</dbReference>
<dbReference type="RefSeq" id="WP_345215918.1">
    <property type="nucleotide sequence ID" value="NZ_BAABGN010000008.1"/>
</dbReference>
<feature type="domain" description="SIS" evidence="5">
    <location>
        <begin position="128"/>
        <end position="268"/>
    </location>
</feature>
<dbReference type="InterPro" id="IPR046348">
    <property type="entry name" value="SIS_dom_sf"/>
</dbReference>
<evidence type="ECO:0000256" key="2">
    <source>
        <dbReference type="ARBA" id="ARBA00023125"/>
    </source>
</evidence>
<evidence type="ECO:0000256" key="1">
    <source>
        <dbReference type="ARBA" id="ARBA00023015"/>
    </source>
</evidence>
<evidence type="ECO:0000259" key="5">
    <source>
        <dbReference type="PROSITE" id="PS51464"/>
    </source>
</evidence>
<dbReference type="InterPro" id="IPR009057">
    <property type="entry name" value="Homeodomain-like_sf"/>
</dbReference>
<dbReference type="CDD" id="cd05013">
    <property type="entry name" value="SIS_RpiR"/>
    <property type="match status" value="1"/>
</dbReference>
<reference evidence="7" key="1">
    <citation type="journal article" date="2019" name="Int. J. Syst. Evol. Microbiol.">
        <title>The Global Catalogue of Microorganisms (GCM) 10K type strain sequencing project: providing services to taxonomists for standard genome sequencing and annotation.</title>
        <authorList>
            <consortium name="The Broad Institute Genomics Platform"/>
            <consortium name="The Broad Institute Genome Sequencing Center for Infectious Disease"/>
            <person name="Wu L."/>
            <person name="Ma J."/>
        </authorList>
    </citation>
    <scope>NUCLEOTIDE SEQUENCE [LARGE SCALE GENOMIC DNA]</scope>
    <source>
        <strain evidence="7">JCM 17810</strain>
    </source>
</reference>
<evidence type="ECO:0000313" key="6">
    <source>
        <dbReference type="EMBL" id="GAA4422932.1"/>
    </source>
</evidence>
<proteinExistence type="predicted"/>
<comment type="caution">
    <text evidence="6">The sequence shown here is derived from an EMBL/GenBank/DDBJ whole genome shotgun (WGS) entry which is preliminary data.</text>
</comment>
<dbReference type="Gene3D" id="3.40.50.10490">
    <property type="entry name" value="Glucose-6-phosphate isomerase like protein, domain 1"/>
    <property type="match status" value="1"/>
</dbReference>
<dbReference type="PROSITE" id="PS51464">
    <property type="entry name" value="SIS"/>
    <property type="match status" value="1"/>
</dbReference>
<dbReference type="InterPro" id="IPR000281">
    <property type="entry name" value="HTH_RpiR"/>
</dbReference>
<dbReference type="SUPFAM" id="SSF46689">
    <property type="entry name" value="Homeodomain-like"/>
    <property type="match status" value="1"/>
</dbReference>
<keyword evidence="2" id="KW-0238">DNA-binding</keyword>
<dbReference type="Pfam" id="PF01418">
    <property type="entry name" value="HTH_6"/>
    <property type="match status" value="1"/>
</dbReference>
<name>A0ABP8L722_9MICO</name>
<dbReference type="PANTHER" id="PTHR30514:SF1">
    <property type="entry name" value="HTH-TYPE TRANSCRIPTIONAL REGULATOR HEXR-RELATED"/>
    <property type="match status" value="1"/>
</dbReference>
<evidence type="ECO:0000256" key="3">
    <source>
        <dbReference type="ARBA" id="ARBA00023163"/>
    </source>
</evidence>
<dbReference type="Pfam" id="PF01380">
    <property type="entry name" value="SIS"/>
    <property type="match status" value="1"/>
</dbReference>
<sequence length="306" mass="32265">MSAPLPVRLRGILDNLRPSTRRVAEYVLADPRRAAGMTITRLAEVTGTSQATIVRLCQEAGLDGYRQFRLTLAADVGRRDAEASADERTEDIAPSDDLAAVVAKIAFTDARAVQETAQTLSVPDLESVVEAVVAAPRTDVYGVGASGIVAADLEQKLRRIGLVAAAHTDAHLAITSAALLRPGDVAVGLSHSGMTADTVDALATARRAGATTVAVTDAPRSAIAAEADHVLLTAARETTFRSGATASRLAQLTVVDCIFVGVAQRTYDSSRHALEVTRAAVGDRRLVSRSRTDQRVRNDKYGGENT</sequence>
<dbReference type="PROSITE" id="PS51071">
    <property type="entry name" value="HTH_RPIR"/>
    <property type="match status" value="1"/>
</dbReference>
<evidence type="ECO:0000313" key="7">
    <source>
        <dbReference type="Proteomes" id="UP001500622"/>
    </source>
</evidence>
<dbReference type="InterPro" id="IPR036388">
    <property type="entry name" value="WH-like_DNA-bd_sf"/>
</dbReference>
<accession>A0ABP8L722</accession>
<feature type="domain" description="HTH rpiR-type" evidence="4">
    <location>
        <begin position="3"/>
        <end position="79"/>
    </location>
</feature>
<evidence type="ECO:0000259" key="4">
    <source>
        <dbReference type="PROSITE" id="PS51071"/>
    </source>
</evidence>
<dbReference type="SUPFAM" id="SSF53697">
    <property type="entry name" value="SIS domain"/>
    <property type="match status" value="1"/>
</dbReference>
<keyword evidence="7" id="KW-1185">Reference proteome</keyword>
<dbReference type="Proteomes" id="UP001500622">
    <property type="component" value="Unassembled WGS sequence"/>
</dbReference>
<protein>
    <submittedName>
        <fullName evidence="6">MurR/RpiR family transcriptional regulator</fullName>
    </submittedName>
</protein>
<dbReference type="PANTHER" id="PTHR30514">
    <property type="entry name" value="GLUCOKINASE"/>
    <property type="match status" value="1"/>
</dbReference>
<dbReference type="EMBL" id="BAABGN010000008">
    <property type="protein sequence ID" value="GAA4422932.1"/>
    <property type="molecule type" value="Genomic_DNA"/>
</dbReference>
<dbReference type="Gene3D" id="1.10.10.10">
    <property type="entry name" value="Winged helix-like DNA-binding domain superfamily/Winged helix DNA-binding domain"/>
    <property type="match status" value="1"/>
</dbReference>